<dbReference type="Pfam" id="PF00001">
    <property type="entry name" value="7tm_1"/>
    <property type="match status" value="1"/>
</dbReference>
<dbReference type="CDD" id="cd00637">
    <property type="entry name" value="7tm_classA_rhodopsin-like"/>
    <property type="match status" value="1"/>
</dbReference>
<comment type="caution">
    <text evidence="10">The sequence shown here is derived from an EMBL/GenBank/DDBJ whole genome shotgun (WGS) entry which is preliminary data.</text>
</comment>
<dbReference type="SMART" id="SM01381">
    <property type="entry name" value="7TM_GPCR_Srsx"/>
    <property type="match status" value="1"/>
</dbReference>
<reference evidence="10" key="2">
    <citation type="journal article" date="2023" name="Science">
        <title>Genomic signatures of disease resistance in endangered staghorn corals.</title>
        <authorList>
            <person name="Vollmer S.V."/>
            <person name="Selwyn J.D."/>
            <person name="Despard B.A."/>
            <person name="Roesel C.L."/>
        </authorList>
    </citation>
    <scope>NUCLEOTIDE SEQUENCE</scope>
    <source>
        <strain evidence="10">K2</strain>
    </source>
</reference>
<dbReference type="GO" id="GO:0016020">
    <property type="term" value="C:membrane"/>
    <property type="evidence" value="ECO:0007669"/>
    <property type="project" value="UniProtKB-SubCell"/>
</dbReference>
<comment type="subcellular location">
    <subcellularLocation>
        <location evidence="1">Membrane</location>
        <topology evidence="1">Multi-pass membrane protein</topology>
    </subcellularLocation>
</comment>
<reference evidence="10" key="1">
    <citation type="journal article" date="2023" name="G3 (Bethesda)">
        <title>Whole genome assembly and annotation of the endangered Caribbean coral Acropora cervicornis.</title>
        <authorList>
            <person name="Selwyn J.D."/>
            <person name="Vollmer S.V."/>
        </authorList>
    </citation>
    <scope>NUCLEOTIDE SEQUENCE</scope>
    <source>
        <strain evidence="10">K2</strain>
    </source>
</reference>
<feature type="transmembrane region" description="Helical" evidence="8">
    <location>
        <begin position="130"/>
        <end position="151"/>
    </location>
</feature>
<feature type="transmembrane region" description="Helical" evidence="8">
    <location>
        <begin position="90"/>
        <end position="109"/>
    </location>
</feature>
<feature type="transmembrane region" description="Helical" evidence="8">
    <location>
        <begin position="51"/>
        <end position="70"/>
    </location>
</feature>
<feature type="transmembrane region" description="Helical" evidence="8">
    <location>
        <begin position="270"/>
        <end position="292"/>
    </location>
</feature>
<evidence type="ECO:0000256" key="1">
    <source>
        <dbReference type="ARBA" id="ARBA00004141"/>
    </source>
</evidence>
<keyword evidence="6 10" id="KW-0675">Receptor</keyword>
<keyword evidence="4" id="KW-0297">G-protein coupled receptor</keyword>
<accession>A0AAD9QEI7</accession>
<dbReference type="PRINTS" id="PR00237">
    <property type="entry name" value="GPCRRHODOPSN"/>
</dbReference>
<evidence type="ECO:0000313" key="10">
    <source>
        <dbReference type="EMBL" id="KAK2559859.1"/>
    </source>
</evidence>
<dbReference type="InterPro" id="IPR000276">
    <property type="entry name" value="GPCR_Rhodpsn"/>
</dbReference>
<feature type="domain" description="G-protein coupled receptors family 1 profile" evidence="9">
    <location>
        <begin position="30"/>
        <end position="289"/>
    </location>
</feature>
<evidence type="ECO:0000256" key="6">
    <source>
        <dbReference type="ARBA" id="ARBA00023170"/>
    </source>
</evidence>
<keyword evidence="2 8" id="KW-0812">Transmembrane</keyword>
<keyword evidence="11" id="KW-1185">Reference proteome</keyword>
<keyword evidence="7" id="KW-0807">Transducer</keyword>
<feature type="transmembrane region" description="Helical" evidence="8">
    <location>
        <begin position="20"/>
        <end position="39"/>
    </location>
</feature>
<evidence type="ECO:0000256" key="2">
    <source>
        <dbReference type="ARBA" id="ARBA00022692"/>
    </source>
</evidence>
<evidence type="ECO:0000256" key="3">
    <source>
        <dbReference type="ARBA" id="ARBA00022989"/>
    </source>
</evidence>
<dbReference type="InterPro" id="IPR017452">
    <property type="entry name" value="GPCR_Rhodpsn_7TM"/>
</dbReference>
<evidence type="ECO:0000256" key="5">
    <source>
        <dbReference type="ARBA" id="ARBA00023136"/>
    </source>
</evidence>
<proteinExistence type="predicted"/>
<organism evidence="10 11">
    <name type="scientific">Acropora cervicornis</name>
    <name type="common">Staghorn coral</name>
    <dbReference type="NCBI Taxonomy" id="6130"/>
    <lineage>
        <taxon>Eukaryota</taxon>
        <taxon>Metazoa</taxon>
        <taxon>Cnidaria</taxon>
        <taxon>Anthozoa</taxon>
        <taxon>Hexacorallia</taxon>
        <taxon>Scleractinia</taxon>
        <taxon>Astrocoeniina</taxon>
        <taxon>Acroporidae</taxon>
        <taxon>Acropora</taxon>
    </lineage>
</organism>
<evidence type="ECO:0000256" key="8">
    <source>
        <dbReference type="SAM" id="Phobius"/>
    </source>
</evidence>
<keyword evidence="3 8" id="KW-1133">Transmembrane helix</keyword>
<dbReference type="AlphaFoldDB" id="A0AAD9QEI7"/>
<evidence type="ECO:0000259" key="9">
    <source>
        <dbReference type="PROSITE" id="PS50262"/>
    </source>
</evidence>
<dbReference type="SUPFAM" id="SSF81321">
    <property type="entry name" value="Family A G protein-coupled receptor-like"/>
    <property type="match status" value="1"/>
</dbReference>
<feature type="transmembrane region" description="Helical" evidence="8">
    <location>
        <begin position="235"/>
        <end position="258"/>
    </location>
</feature>
<evidence type="ECO:0000256" key="7">
    <source>
        <dbReference type="ARBA" id="ARBA00023224"/>
    </source>
</evidence>
<evidence type="ECO:0000313" key="11">
    <source>
        <dbReference type="Proteomes" id="UP001249851"/>
    </source>
</evidence>
<protein>
    <submittedName>
        <fullName evidence="10">Melatonin receptor type 1A</fullName>
    </submittedName>
</protein>
<dbReference type="PROSITE" id="PS50262">
    <property type="entry name" value="G_PROTEIN_RECEP_F1_2"/>
    <property type="match status" value="1"/>
</dbReference>
<gene>
    <name evidence="10" type="ORF">P5673_017419</name>
</gene>
<name>A0AAD9QEI7_ACRCE</name>
<dbReference type="Proteomes" id="UP001249851">
    <property type="component" value="Unassembled WGS sequence"/>
</dbReference>
<dbReference type="InterPro" id="IPR050125">
    <property type="entry name" value="GPCR_opsins"/>
</dbReference>
<feature type="transmembrane region" description="Helical" evidence="8">
    <location>
        <begin position="176"/>
        <end position="202"/>
    </location>
</feature>
<dbReference type="EMBL" id="JARQWQ010000038">
    <property type="protein sequence ID" value="KAK2559859.1"/>
    <property type="molecule type" value="Genomic_DNA"/>
</dbReference>
<keyword evidence="5 8" id="KW-0472">Membrane</keyword>
<dbReference type="Gene3D" id="1.20.1070.10">
    <property type="entry name" value="Rhodopsin 7-helix transmembrane proteins"/>
    <property type="match status" value="1"/>
</dbReference>
<sequence>MPPFLEPRDTGIVIVESSTLLFLNVVSLFGNAIICLAVYRKRQLRTTTNLFIVALAVCDLSSAVFVMPFSSAVLIKGEWIFGDVYCNVQGFFTVLNIYASPCLIALTAFNRYVRIVKTNMYNKLFSMGKCQLWICSVYVVVTTYIVTQVVVGNQKIQFVPGYAVCTTTHLREAAKVIHYSFVVPVFVVSPIVVTTICCCRIFKTIRRHNKDILPSVQNGSNLYLNISRRELKVSISLFVVVIVFAFCWIPLWVLALMFRFKLVSSLSRNVTLFIMFLVFVSSTINPFIYAGINETFRNEFRRFFKCKSPSIELSTSIELRQ</sequence>
<dbReference type="PANTHER" id="PTHR24240">
    <property type="entry name" value="OPSIN"/>
    <property type="match status" value="1"/>
</dbReference>
<evidence type="ECO:0000256" key="4">
    <source>
        <dbReference type="ARBA" id="ARBA00023040"/>
    </source>
</evidence>
<dbReference type="GO" id="GO:0004930">
    <property type="term" value="F:G protein-coupled receptor activity"/>
    <property type="evidence" value="ECO:0007669"/>
    <property type="project" value="UniProtKB-KW"/>
</dbReference>